<evidence type="ECO:0000256" key="2">
    <source>
        <dbReference type="ARBA" id="ARBA00022723"/>
    </source>
</evidence>
<dbReference type="InterPro" id="IPR033641">
    <property type="entry name" value="Cas1_I-E"/>
</dbReference>
<keyword evidence="8" id="KW-0464">Manganese</keyword>
<dbReference type="PANTHER" id="PTHR34353">
    <property type="entry name" value="CRISPR-ASSOCIATED ENDONUCLEASE CAS1 1"/>
    <property type="match status" value="1"/>
</dbReference>
<feature type="binding site" evidence="8">
    <location>
        <position position="219"/>
    </location>
    <ligand>
        <name>Mn(2+)</name>
        <dbReference type="ChEBI" id="CHEBI:29035"/>
    </ligand>
</feature>
<feature type="binding site" evidence="8">
    <location>
        <position position="139"/>
    </location>
    <ligand>
        <name>Mn(2+)</name>
        <dbReference type="ChEBI" id="CHEBI:29035"/>
    </ligand>
</feature>
<protein>
    <recommendedName>
        <fullName evidence="8">CRISPR-associated endonuclease Cas1</fullName>
        <ecNumber evidence="8">3.1.-.-</ecNumber>
    </recommendedName>
</protein>
<comment type="cofactor">
    <cofactor evidence="8">
        <name>Mg(2+)</name>
        <dbReference type="ChEBI" id="CHEBI:18420"/>
    </cofactor>
    <cofactor evidence="8">
        <name>Mn(2+)</name>
        <dbReference type="ChEBI" id="CHEBI:29035"/>
    </cofactor>
</comment>
<keyword evidence="7 8" id="KW-0238">DNA-binding</keyword>
<dbReference type="InterPro" id="IPR019851">
    <property type="entry name" value="CRISPR-assoc_Cas1_ECOLI"/>
</dbReference>
<proteinExistence type="inferred from homology"/>
<keyword evidence="5 8" id="KW-0460">Magnesium</keyword>
<dbReference type="Gene3D" id="3.100.10.20">
    <property type="entry name" value="CRISPR-associated endonuclease Cas1, N-terminal domain"/>
    <property type="match status" value="1"/>
</dbReference>
<feature type="binding site" evidence="8">
    <location>
        <position position="206"/>
    </location>
    <ligand>
        <name>Mn(2+)</name>
        <dbReference type="ChEBI" id="CHEBI:29035"/>
    </ligand>
</feature>
<evidence type="ECO:0000256" key="1">
    <source>
        <dbReference type="ARBA" id="ARBA00022722"/>
    </source>
</evidence>
<evidence type="ECO:0000256" key="3">
    <source>
        <dbReference type="ARBA" id="ARBA00022759"/>
    </source>
</evidence>
<keyword evidence="3 8" id="KW-0255">Endonuclease</keyword>
<dbReference type="InterPro" id="IPR042206">
    <property type="entry name" value="CRISPR-assoc_Cas1_C"/>
</dbReference>
<sequence length="303" mass="34709">MSRLRTLPKARDRISFLYFEHCRIEQDDRAIAIFKDKSKFFVPCAAISTLLLGPGTSITHAAIKTLADNVCEVQWVGQDLTRFYASGRSGASNARRLIHQATLWADPIQRLAVVRRMYTFRFDEPLSEDLTLQQIRGLEGVRVRTMYQRWSKETGVEWKGRNYKQENWDDANPINQALSIANTCLYAVCQAALNSVGYSPALGFIHTGKPLSFVYDVADMYKAETTIPAAFEAAAETYFDLDRVVRRKCRDRFNDYRLMHRLVQDIDKVLSFGHEDEAEPICFLWDDVLESVEGGKNWSDKEG</sequence>
<keyword evidence="2 8" id="KW-0479">Metal-binding</keyword>
<gene>
    <name evidence="9" type="primary">cas1e</name>
    <name evidence="8" type="synonym">cas1</name>
    <name evidence="9" type="ORF">IQ241_11950</name>
</gene>
<evidence type="ECO:0000313" key="9">
    <source>
        <dbReference type="EMBL" id="MBE9077997.1"/>
    </source>
</evidence>
<comment type="similarity">
    <text evidence="8">Belongs to the CRISPR-associated endonuclease Cas1 family.</text>
</comment>
<dbReference type="AlphaFoldDB" id="A0A8J7AXP6"/>
<dbReference type="InterPro" id="IPR050646">
    <property type="entry name" value="Cas1"/>
</dbReference>
<dbReference type="GO" id="GO:0051607">
    <property type="term" value="P:defense response to virus"/>
    <property type="evidence" value="ECO:0007669"/>
    <property type="project" value="UniProtKB-UniRule"/>
</dbReference>
<evidence type="ECO:0000256" key="5">
    <source>
        <dbReference type="ARBA" id="ARBA00022842"/>
    </source>
</evidence>
<dbReference type="HAMAP" id="MF_01470">
    <property type="entry name" value="Cas1"/>
    <property type="match status" value="1"/>
</dbReference>
<dbReference type="InterPro" id="IPR002729">
    <property type="entry name" value="CRISPR-assoc_Cas1"/>
</dbReference>
<reference evidence="9" key="1">
    <citation type="submission" date="2020-10" db="EMBL/GenBank/DDBJ databases">
        <authorList>
            <person name="Castelo-Branco R."/>
            <person name="Eusebio N."/>
            <person name="Adriana R."/>
            <person name="Vieira A."/>
            <person name="Brugerolle De Fraissinette N."/>
            <person name="Rezende De Castro R."/>
            <person name="Schneider M.P."/>
            <person name="Vasconcelos V."/>
            <person name="Leao P.N."/>
        </authorList>
    </citation>
    <scope>NUCLEOTIDE SEQUENCE</scope>
    <source>
        <strain evidence="9">LEGE 07310</strain>
    </source>
</reference>
<dbReference type="CDD" id="cd09719">
    <property type="entry name" value="Cas1_I-E"/>
    <property type="match status" value="1"/>
</dbReference>
<dbReference type="NCBIfam" id="TIGR00287">
    <property type="entry name" value="cas1"/>
    <property type="match status" value="1"/>
</dbReference>
<accession>A0A8J7AXP6</accession>
<keyword evidence="1 8" id="KW-0540">Nuclease</keyword>
<dbReference type="InterPro" id="IPR042211">
    <property type="entry name" value="CRISPR-assoc_Cas1_N"/>
</dbReference>
<keyword evidence="6 8" id="KW-0051">Antiviral defense</keyword>
<dbReference type="NCBIfam" id="TIGR03638">
    <property type="entry name" value="cas1_ECOLI"/>
    <property type="match status" value="1"/>
</dbReference>
<comment type="function">
    <text evidence="8">CRISPR (clustered regularly interspaced short palindromic repeat), is an adaptive immune system that provides protection against mobile genetic elements (viruses, transposable elements and conjugative plasmids). CRISPR clusters contain spacers, sequences complementary to antecedent mobile elements, and target invading nucleic acids. CRISPR clusters are transcribed and processed into CRISPR RNA (crRNA). Acts as a dsDNA endonuclease. Involved in the integration of spacer DNA into the CRISPR cassette.</text>
</comment>
<dbReference type="GO" id="GO:0046872">
    <property type="term" value="F:metal ion binding"/>
    <property type="evidence" value="ECO:0007669"/>
    <property type="project" value="UniProtKB-UniRule"/>
</dbReference>
<comment type="subunit">
    <text evidence="8">Homodimer, forms a heterotetramer with a Cas2 homodimer.</text>
</comment>
<evidence type="ECO:0000313" key="10">
    <source>
        <dbReference type="Proteomes" id="UP000636505"/>
    </source>
</evidence>
<dbReference type="EMBL" id="JADEXG010000024">
    <property type="protein sequence ID" value="MBE9077997.1"/>
    <property type="molecule type" value="Genomic_DNA"/>
</dbReference>
<keyword evidence="10" id="KW-1185">Reference proteome</keyword>
<comment type="caution">
    <text evidence="9">The sequence shown here is derived from an EMBL/GenBank/DDBJ whole genome shotgun (WGS) entry which is preliminary data.</text>
</comment>
<evidence type="ECO:0000256" key="8">
    <source>
        <dbReference type="HAMAP-Rule" id="MF_01470"/>
    </source>
</evidence>
<dbReference type="Proteomes" id="UP000636505">
    <property type="component" value="Unassembled WGS sequence"/>
</dbReference>
<dbReference type="GO" id="GO:0043571">
    <property type="term" value="P:maintenance of CRISPR repeat elements"/>
    <property type="evidence" value="ECO:0007669"/>
    <property type="project" value="UniProtKB-UniRule"/>
</dbReference>
<dbReference type="PANTHER" id="PTHR34353:SF3">
    <property type="entry name" value="CRISPR-ASSOCIATED ENDONUCLEASE CAS1"/>
    <property type="match status" value="1"/>
</dbReference>
<dbReference type="Gene3D" id="1.20.120.920">
    <property type="entry name" value="CRISPR-associated endonuclease Cas1, C-terminal domain"/>
    <property type="match status" value="1"/>
</dbReference>
<name>A0A8J7AXP6_9CYAN</name>
<dbReference type="EC" id="3.1.-.-" evidence="8"/>
<evidence type="ECO:0000256" key="4">
    <source>
        <dbReference type="ARBA" id="ARBA00022801"/>
    </source>
</evidence>
<dbReference type="GO" id="GO:0004520">
    <property type="term" value="F:DNA endonuclease activity"/>
    <property type="evidence" value="ECO:0007669"/>
    <property type="project" value="InterPro"/>
</dbReference>
<dbReference type="GO" id="GO:0003677">
    <property type="term" value="F:DNA binding"/>
    <property type="evidence" value="ECO:0007669"/>
    <property type="project" value="UniProtKB-KW"/>
</dbReference>
<keyword evidence="4 8" id="KW-0378">Hydrolase</keyword>
<evidence type="ECO:0000256" key="7">
    <source>
        <dbReference type="ARBA" id="ARBA00023125"/>
    </source>
</evidence>
<dbReference type="Pfam" id="PF01867">
    <property type="entry name" value="Cas_Cas1"/>
    <property type="match status" value="2"/>
</dbReference>
<evidence type="ECO:0000256" key="6">
    <source>
        <dbReference type="ARBA" id="ARBA00023118"/>
    </source>
</evidence>
<dbReference type="RefSeq" id="WP_193907379.1">
    <property type="nucleotide sequence ID" value="NZ_JADEXG010000024.1"/>
</dbReference>
<dbReference type="GO" id="GO:0016787">
    <property type="term" value="F:hydrolase activity"/>
    <property type="evidence" value="ECO:0007669"/>
    <property type="project" value="UniProtKB-KW"/>
</dbReference>
<organism evidence="9 10">
    <name type="scientific">Vasconcelosia minhoensis LEGE 07310</name>
    <dbReference type="NCBI Taxonomy" id="915328"/>
    <lineage>
        <taxon>Bacteria</taxon>
        <taxon>Bacillati</taxon>
        <taxon>Cyanobacteriota</taxon>
        <taxon>Cyanophyceae</taxon>
        <taxon>Nodosilineales</taxon>
        <taxon>Cymatolegaceae</taxon>
        <taxon>Vasconcelosia</taxon>
        <taxon>Vasconcelosia minhoensis</taxon>
    </lineage>
</organism>